<gene>
    <name evidence="1" type="ORF">OWV82_023269</name>
</gene>
<keyword evidence="2" id="KW-1185">Reference proteome</keyword>
<dbReference type="EMBL" id="CM051406">
    <property type="protein sequence ID" value="KAJ4703347.1"/>
    <property type="molecule type" value="Genomic_DNA"/>
</dbReference>
<accession>A0ACC1WXG4</accession>
<reference evidence="1 2" key="1">
    <citation type="journal article" date="2023" name="Science">
        <title>Complex scaffold remodeling in plant triterpene biosynthesis.</title>
        <authorList>
            <person name="De La Pena R."/>
            <person name="Hodgson H."/>
            <person name="Liu J.C."/>
            <person name="Stephenson M.J."/>
            <person name="Martin A.C."/>
            <person name="Owen C."/>
            <person name="Harkess A."/>
            <person name="Leebens-Mack J."/>
            <person name="Jimenez L.E."/>
            <person name="Osbourn A."/>
            <person name="Sattely E.S."/>
        </authorList>
    </citation>
    <scope>NUCLEOTIDE SEQUENCE [LARGE SCALE GENOMIC DNA]</scope>
    <source>
        <strain evidence="2">cv. JPN11</strain>
        <tissue evidence="1">Leaf</tissue>
    </source>
</reference>
<comment type="caution">
    <text evidence="1">The sequence shown here is derived from an EMBL/GenBank/DDBJ whole genome shotgun (WGS) entry which is preliminary data.</text>
</comment>
<dbReference type="Proteomes" id="UP001164539">
    <property type="component" value="Chromosome 13"/>
</dbReference>
<evidence type="ECO:0000313" key="2">
    <source>
        <dbReference type="Proteomes" id="UP001164539"/>
    </source>
</evidence>
<protein>
    <submittedName>
        <fullName evidence="1">Phox/Bem1p</fullName>
    </submittedName>
</protein>
<proteinExistence type="predicted"/>
<name>A0ACC1WXG4_MELAZ</name>
<organism evidence="1 2">
    <name type="scientific">Melia azedarach</name>
    <name type="common">Chinaberry tree</name>
    <dbReference type="NCBI Taxonomy" id="155640"/>
    <lineage>
        <taxon>Eukaryota</taxon>
        <taxon>Viridiplantae</taxon>
        <taxon>Streptophyta</taxon>
        <taxon>Embryophyta</taxon>
        <taxon>Tracheophyta</taxon>
        <taxon>Spermatophyta</taxon>
        <taxon>Magnoliopsida</taxon>
        <taxon>eudicotyledons</taxon>
        <taxon>Gunneridae</taxon>
        <taxon>Pentapetalae</taxon>
        <taxon>rosids</taxon>
        <taxon>malvids</taxon>
        <taxon>Sapindales</taxon>
        <taxon>Meliaceae</taxon>
        <taxon>Melia</taxon>
    </lineage>
</organism>
<evidence type="ECO:0000313" key="1">
    <source>
        <dbReference type="EMBL" id="KAJ4703347.1"/>
    </source>
</evidence>
<sequence>MKMTSLHPSEFDSGTTDSVTSSPRSEHHHDLHLTRVRFMCSFGGKILPRPHDNQLRYVGGDTRIVAVHRSATFSTFLTKLSKLAGTSNISVKYQLPNEDLDALISVTTDEDVENMMEEYDRLAQNQNPRSARLRLFLFDKGDDLRASSISSLLDGSTNREHWFFDAINNGAAPGSGLERGRSEASSIVSEVPDYLFGLDNSDETQPREPKPKTRLFLHDNVSMSDPGSPAPVVSSPFCSTSSAPIVPSMPDLPPVKTKPDNPAPVMETKQSSQVDGFSEMAETQAAQQSGYPGQPMWHYVQDTRYSTPAVQQIPVYYVPGTVQPGSAPVQPVPIQAQYVQQYQVPGGQMPVGYHQQVAASGQVYSGAVRPMVTMDHSYDPTMRVVPADGVNQQVYYGVRNAGLVPGYPGMVMSGGEELPRSGADTNSGRISQSS</sequence>